<reference evidence="1 2" key="1">
    <citation type="submission" date="2018-09" db="EMBL/GenBank/DDBJ databases">
        <title>Genome sequencing of Nocardioides immobilis CCTCC AB 2017083 for comparison to Nocardioides silvaticus.</title>
        <authorList>
            <person name="Li C."/>
            <person name="Wang G."/>
        </authorList>
    </citation>
    <scope>NUCLEOTIDE SEQUENCE [LARGE SCALE GENOMIC DNA]</scope>
    <source>
        <strain evidence="1 2">CCTCC AB 2017083</strain>
    </source>
</reference>
<dbReference type="RefSeq" id="WP_118923569.1">
    <property type="nucleotide sequence ID" value="NZ_QXGH01000011.1"/>
</dbReference>
<evidence type="ECO:0000313" key="1">
    <source>
        <dbReference type="EMBL" id="RHW27791.1"/>
    </source>
</evidence>
<gene>
    <name evidence="1" type="ORF">D0Z08_05685</name>
</gene>
<accession>A0A417Y5H2</accession>
<comment type="caution">
    <text evidence="1">The sequence shown here is derived from an EMBL/GenBank/DDBJ whole genome shotgun (WGS) entry which is preliminary data.</text>
</comment>
<dbReference type="AlphaFoldDB" id="A0A417Y5H2"/>
<name>A0A417Y5H2_9ACTN</name>
<evidence type="ECO:0000313" key="2">
    <source>
        <dbReference type="Proteomes" id="UP000283644"/>
    </source>
</evidence>
<protein>
    <recommendedName>
        <fullName evidence="3">DUF559 domain-containing protein</fullName>
    </recommendedName>
</protein>
<proteinExistence type="predicted"/>
<dbReference type="OrthoDB" id="3173471at2"/>
<sequence>MPDPSSPFDTRRPFSRADAIAAGIDPKLLRGSGFRRIFRGVLVDTSVPPTPELRVEAALVPFHASAYASHASAARVHRLPIPTLPDEHVTVLDPDHRRTRSGIRCHVAKTGLVRRVRGIRVSDYAQTFVELAETLSLVDLVIVGDNLVRKGKVTPEKLIRFCRDSTLPGAQCALDAARYVREGVDSPMETRLRMLIVLAGLPEPKVNLVIRDEYGHPVRRYDLWYEKSRTLVEYDGRQHIEREQNWESDLERREEIDDTRARILVVTAKGVHAYPERTLLKVQRVLRERGEPGVPTRLSDAWRPHFPGYH</sequence>
<dbReference type="Proteomes" id="UP000283644">
    <property type="component" value="Unassembled WGS sequence"/>
</dbReference>
<dbReference type="EMBL" id="QXGH01000011">
    <property type="protein sequence ID" value="RHW27791.1"/>
    <property type="molecule type" value="Genomic_DNA"/>
</dbReference>
<evidence type="ECO:0008006" key="3">
    <source>
        <dbReference type="Google" id="ProtNLM"/>
    </source>
</evidence>
<organism evidence="1 2">
    <name type="scientific">Nocardioides immobilis</name>
    <dbReference type="NCBI Taxonomy" id="2049295"/>
    <lineage>
        <taxon>Bacteria</taxon>
        <taxon>Bacillati</taxon>
        <taxon>Actinomycetota</taxon>
        <taxon>Actinomycetes</taxon>
        <taxon>Propionibacteriales</taxon>
        <taxon>Nocardioidaceae</taxon>
        <taxon>Nocardioides</taxon>
    </lineage>
</organism>
<keyword evidence="2" id="KW-1185">Reference proteome</keyword>